<dbReference type="EMBL" id="MIEK01000012">
    <property type="protein sequence ID" value="OEH83059.1"/>
    <property type="molecule type" value="Genomic_DNA"/>
</dbReference>
<reference evidence="3 4" key="1">
    <citation type="submission" date="2016-09" db="EMBL/GenBank/DDBJ databases">
        <authorList>
            <person name="Capua I."/>
            <person name="De Benedictis P."/>
            <person name="Joannis T."/>
            <person name="Lombin L.H."/>
            <person name="Cattoli G."/>
        </authorList>
    </citation>
    <scope>NUCLEOTIDE SEQUENCE [LARGE SCALE GENOMIC DNA]</scope>
    <source>
        <strain evidence="3 4">LMG 25899</strain>
    </source>
</reference>
<dbReference type="InterPro" id="IPR000326">
    <property type="entry name" value="PAP2/HPO"/>
</dbReference>
<sequence>MEAGGNKVLQRKTMYLYSGMLFLFSIIGLNVIIQTDGLKKIDQVGSQVIQNNPSSQLTAIYENISAMSSPTTNLILATIIFLMLFFMNNKVKAIFFFGSFLVSGAVIPYIIKHLVRRERPIHQLVSETGYSFPSGHVASAVALYVLILWLVFQGSKRSNLKNVSVVLIVGWIIIVMLARVYLGAHYLSDVTASLLLCSGLTGMFIYYSKPLEEIIGRRILSLIEK</sequence>
<dbReference type="SUPFAM" id="SSF48317">
    <property type="entry name" value="Acid phosphatase/Vanadium-dependent haloperoxidase"/>
    <property type="match status" value="1"/>
</dbReference>
<evidence type="ECO:0000313" key="4">
    <source>
        <dbReference type="Proteomes" id="UP000095256"/>
    </source>
</evidence>
<keyword evidence="1" id="KW-1133">Transmembrane helix</keyword>
<feature type="transmembrane region" description="Helical" evidence="1">
    <location>
        <begin position="190"/>
        <end position="208"/>
    </location>
</feature>
<feature type="domain" description="Phosphatidic acid phosphatase type 2/haloperoxidase" evidence="2">
    <location>
        <begin position="91"/>
        <end position="206"/>
    </location>
</feature>
<keyword evidence="1" id="KW-0812">Transmembrane</keyword>
<evidence type="ECO:0000259" key="2">
    <source>
        <dbReference type="SMART" id="SM00014"/>
    </source>
</evidence>
<comment type="caution">
    <text evidence="3">The sequence shown here is derived from an EMBL/GenBank/DDBJ whole genome shotgun (WGS) entry which is preliminary data.</text>
</comment>
<feature type="transmembrane region" description="Helical" evidence="1">
    <location>
        <begin position="131"/>
        <end position="152"/>
    </location>
</feature>
<dbReference type="Gene3D" id="1.20.144.10">
    <property type="entry name" value="Phosphatidic acid phosphatase type 2/haloperoxidase"/>
    <property type="match status" value="2"/>
</dbReference>
<dbReference type="CDD" id="cd03392">
    <property type="entry name" value="PAP2_like_2"/>
    <property type="match status" value="1"/>
</dbReference>
<evidence type="ECO:0000256" key="1">
    <source>
        <dbReference type="SAM" id="Phobius"/>
    </source>
</evidence>
<dbReference type="STRING" id="762845.BCR26_01960"/>
<gene>
    <name evidence="3" type="ORF">BCR26_01960</name>
</gene>
<feature type="transmembrane region" description="Helical" evidence="1">
    <location>
        <begin position="93"/>
        <end position="111"/>
    </location>
</feature>
<proteinExistence type="predicted"/>
<dbReference type="InterPro" id="IPR036938">
    <property type="entry name" value="PAP2/HPO_sf"/>
</dbReference>
<feature type="transmembrane region" description="Helical" evidence="1">
    <location>
        <begin position="64"/>
        <end position="86"/>
    </location>
</feature>
<keyword evidence="4" id="KW-1185">Reference proteome</keyword>
<dbReference type="SMART" id="SM00014">
    <property type="entry name" value="acidPPc"/>
    <property type="match status" value="1"/>
</dbReference>
<dbReference type="PANTHER" id="PTHR14969:SF13">
    <property type="entry name" value="AT30094P"/>
    <property type="match status" value="1"/>
</dbReference>
<feature type="transmembrane region" description="Helical" evidence="1">
    <location>
        <begin position="14"/>
        <end position="33"/>
    </location>
</feature>
<organism evidence="3 4">
    <name type="scientific">Enterococcus rivorum</name>
    <dbReference type="NCBI Taxonomy" id="762845"/>
    <lineage>
        <taxon>Bacteria</taxon>
        <taxon>Bacillati</taxon>
        <taxon>Bacillota</taxon>
        <taxon>Bacilli</taxon>
        <taxon>Lactobacillales</taxon>
        <taxon>Enterococcaceae</taxon>
        <taxon>Enterococcus</taxon>
    </lineage>
</organism>
<name>A0A1E5KZE7_9ENTE</name>
<evidence type="ECO:0000313" key="3">
    <source>
        <dbReference type="EMBL" id="OEH83059.1"/>
    </source>
</evidence>
<keyword evidence="1" id="KW-0472">Membrane</keyword>
<protein>
    <recommendedName>
        <fullName evidence="2">Phosphatidic acid phosphatase type 2/haloperoxidase domain-containing protein</fullName>
    </recommendedName>
</protein>
<accession>A0A1E5KZE7</accession>
<dbReference type="OrthoDB" id="9789113at2"/>
<dbReference type="Proteomes" id="UP000095256">
    <property type="component" value="Unassembled WGS sequence"/>
</dbReference>
<dbReference type="AlphaFoldDB" id="A0A1E5KZE7"/>
<dbReference type="PANTHER" id="PTHR14969">
    <property type="entry name" value="SPHINGOSINE-1-PHOSPHATE PHOSPHOHYDROLASE"/>
    <property type="match status" value="1"/>
</dbReference>
<dbReference type="Pfam" id="PF01569">
    <property type="entry name" value="PAP2"/>
    <property type="match status" value="1"/>
</dbReference>
<feature type="transmembrane region" description="Helical" evidence="1">
    <location>
        <begin position="164"/>
        <end position="184"/>
    </location>
</feature>